<comment type="caution">
    <text evidence="1">The sequence shown here is derived from an EMBL/GenBank/DDBJ whole genome shotgun (WGS) entry which is preliminary data.</text>
</comment>
<gene>
    <name evidence="1" type="ORF">ACFQQG_07865</name>
</gene>
<reference evidence="1 2" key="1">
    <citation type="journal article" date="2019" name="Int. J. Syst. Evol. Microbiol.">
        <title>The Global Catalogue of Microorganisms (GCM) 10K type strain sequencing project: providing services to taxonomists for standard genome sequencing and annotation.</title>
        <authorList>
            <consortium name="The Broad Institute Genomics Platform"/>
            <consortium name="The Broad Institute Genome Sequencing Center for Infectious Disease"/>
            <person name="Wu L."/>
            <person name="Ma J."/>
        </authorList>
    </citation>
    <scope>NUCLEOTIDE SEQUENCE [LARGE SCALE GENOMIC DNA]</scope>
    <source>
        <strain evidence="1 2">JCM 30072</strain>
    </source>
</reference>
<sequence>MSVPVAPGSGVAVPTMPGAVLMMTAVVVRDVPLAVSVTAE</sequence>
<organism evidence="1 2">
    <name type="scientific">Halovenus salina</name>
    <dbReference type="NCBI Taxonomy" id="1510225"/>
    <lineage>
        <taxon>Archaea</taxon>
        <taxon>Methanobacteriati</taxon>
        <taxon>Methanobacteriota</taxon>
        <taxon>Stenosarchaea group</taxon>
        <taxon>Halobacteria</taxon>
        <taxon>Halobacteriales</taxon>
        <taxon>Haloarculaceae</taxon>
        <taxon>Halovenus</taxon>
    </lineage>
</organism>
<dbReference type="Proteomes" id="UP001596445">
    <property type="component" value="Unassembled WGS sequence"/>
</dbReference>
<proteinExistence type="predicted"/>
<dbReference type="RefSeq" id="WP_382184932.1">
    <property type="nucleotide sequence ID" value="NZ_JBHSZI010000001.1"/>
</dbReference>
<evidence type="ECO:0000313" key="1">
    <source>
        <dbReference type="EMBL" id="MFC7058103.1"/>
    </source>
</evidence>
<accession>A0ABD5W4D7</accession>
<name>A0ABD5W4D7_9EURY</name>
<dbReference type="AlphaFoldDB" id="A0ABD5W4D7"/>
<evidence type="ECO:0000313" key="2">
    <source>
        <dbReference type="Proteomes" id="UP001596445"/>
    </source>
</evidence>
<protein>
    <submittedName>
        <fullName evidence="1">Uncharacterized protein</fullName>
    </submittedName>
</protein>
<dbReference type="EMBL" id="JBHSZI010000001">
    <property type="protein sequence ID" value="MFC7058103.1"/>
    <property type="molecule type" value="Genomic_DNA"/>
</dbReference>
<keyword evidence="2" id="KW-1185">Reference proteome</keyword>